<feature type="compositionally biased region" description="Low complexity" evidence="1">
    <location>
        <begin position="160"/>
        <end position="172"/>
    </location>
</feature>
<feature type="region of interest" description="Disordered" evidence="1">
    <location>
        <begin position="160"/>
        <end position="207"/>
    </location>
</feature>
<feature type="compositionally biased region" description="Low complexity" evidence="1">
    <location>
        <begin position="27"/>
        <end position="42"/>
    </location>
</feature>
<protein>
    <submittedName>
        <fullName evidence="2">Chemotaxis protein CheA</fullName>
    </submittedName>
</protein>
<feature type="compositionally biased region" description="Polar residues" evidence="1">
    <location>
        <begin position="175"/>
        <end position="193"/>
    </location>
</feature>
<evidence type="ECO:0000256" key="1">
    <source>
        <dbReference type="SAM" id="MobiDB-lite"/>
    </source>
</evidence>
<feature type="non-terminal residue" evidence="2">
    <location>
        <position position="207"/>
    </location>
</feature>
<organism evidence="2">
    <name type="scientific">mine drainage metagenome</name>
    <dbReference type="NCBI Taxonomy" id="410659"/>
    <lineage>
        <taxon>unclassified sequences</taxon>
        <taxon>metagenomes</taxon>
        <taxon>ecological metagenomes</taxon>
    </lineage>
</organism>
<feature type="region of interest" description="Disordered" evidence="1">
    <location>
        <begin position="16"/>
        <end position="75"/>
    </location>
</feature>
<dbReference type="EMBL" id="AUZZ01007908">
    <property type="protein sequence ID" value="EQD40596.1"/>
    <property type="molecule type" value="Genomic_DNA"/>
</dbReference>
<dbReference type="AlphaFoldDB" id="T0YY99"/>
<accession>T0YY99</accession>
<evidence type="ECO:0000313" key="2">
    <source>
        <dbReference type="EMBL" id="EQD40596.1"/>
    </source>
</evidence>
<proteinExistence type="predicted"/>
<name>T0YY99_9ZZZZ</name>
<comment type="caution">
    <text evidence="2">The sequence shown here is derived from an EMBL/GenBank/DDBJ whole genome shotgun (WGS) entry which is preliminary data.</text>
</comment>
<sequence length="207" mass="21658">TPTRVSDLQFDLEVAIARKSEPPPAAPGSAHGPAIGASAGGSQKPATAKAQAGSENGVPPERADDPVPPAPAPGWQIRFRPFRELLVRGNDPVRMLRELAELGALKVRIDTQALPALADINPQDCHLSWALELPGEVAEEAIRQVFEWAEGDCDLTIERAPSATPASPASAADRTIQTQTSAGAPHPRTTQDAASEPPVLAQTPAPC</sequence>
<feature type="non-terminal residue" evidence="2">
    <location>
        <position position="1"/>
    </location>
</feature>
<reference evidence="2" key="2">
    <citation type="journal article" date="2014" name="ISME J.">
        <title>Microbial stratification in low pH oxic and suboxic macroscopic growths along an acid mine drainage.</title>
        <authorList>
            <person name="Mendez-Garcia C."/>
            <person name="Mesa V."/>
            <person name="Sprenger R.R."/>
            <person name="Richter M."/>
            <person name="Diez M.S."/>
            <person name="Solano J."/>
            <person name="Bargiela R."/>
            <person name="Golyshina O.V."/>
            <person name="Manteca A."/>
            <person name="Ramos J.L."/>
            <person name="Gallego J.R."/>
            <person name="Llorente I."/>
            <person name="Martins Dos Santos V.A."/>
            <person name="Jensen O.N."/>
            <person name="Pelaez A.I."/>
            <person name="Sanchez J."/>
            <person name="Ferrer M."/>
        </authorList>
    </citation>
    <scope>NUCLEOTIDE SEQUENCE</scope>
</reference>
<gene>
    <name evidence="2" type="ORF">B2A_10978</name>
</gene>
<reference evidence="2" key="1">
    <citation type="submission" date="2013-08" db="EMBL/GenBank/DDBJ databases">
        <authorList>
            <person name="Mendez C."/>
            <person name="Richter M."/>
            <person name="Ferrer M."/>
            <person name="Sanchez J."/>
        </authorList>
    </citation>
    <scope>NUCLEOTIDE SEQUENCE</scope>
</reference>